<gene>
    <name evidence="1" type="ORF">AEST_15220</name>
</gene>
<dbReference type="EMBL" id="ALAB01000021">
    <property type="protein sequence ID" value="EJI85601.1"/>
    <property type="molecule type" value="Genomic_DNA"/>
</dbReference>
<dbReference type="Proteomes" id="UP000012043">
    <property type="component" value="Unassembled WGS sequence"/>
</dbReference>
<dbReference type="AlphaFoldDB" id="J1QJ73"/>
<name>J1QJ73_9ALTE</name>
<keyword evidence="2" id="KW-1185">Reference proteome</keyword>
<sequence length="38" mass="4349">MAKPLNQRITSRQRQQLQQIAVMLLMMTVRPAINKGAI</sequence>
<accession>J1QJ73</accession>
<organism evidence="1 2">
    <name type="scientific">Alishewanella aestuarii B11</name>
    <dbReference type="NCBI Taxonomy" id="1197174"/>
    <lineage>
        <taxon>Bacteria</taxon>
        <taxon>Pseudomonadati</taxon>
        <taxon>Pseudomonadota</taxon>
        <taxon>Gammaproteobacteria</taxon>
        <taxon>Alteromonadales</taxon>
        <taxon>Alteromonadaceae</taxon>
        <taxon>Alishewanella</taxon>
    </lineage>
</organism>
<comment type="caution">
    <text evidence="1">The sequence shown here is derived from an EMBL/GenBank/DDBJ whole genome shotgun (WGS) entry which is preliminary data.</text>
</comment>
<evidence type="ECO:0000313" key="1">
    <source>
        <dbReference type="EMBL" id="EJI85601.1"/>
    </source>
</evidence>
<dbReference type="PATRIC" id="fig|1197174.4.peg.1489"/>
<proteinExistence type="predicted"/>
<protein>
    <submittedName>
        <fullName evidence="1">Uncharacterized protein</fullName>
    </submittedName>
</protein>
<evidence type="ECO:0000313" key="2">
    <source>
        <dbReference type="Proteomes" id="UP000012043"/>
    </source>
</evidence>
<reference evidence="1 2" key="1">
    <citation type="journal article" date="2012" name="J. Bacteriol.">
        <title>Genome Sequence of Pectin-Degrading Alishewanella aestuarii Strain B11T, Isolated from Tidal Flat Sediment.</title>
        <authorList>
            <person name="Jung J."/>
            <person name="Choi S."/>
            <person name="Chun J."/>
            <person name="Park W."/>
        </authorList>
    </citation>
    <scope>NUCLEOTIDE SEQUENCE [LARGE SCALE GENOMIC DNA]</scope>
    <source>
        <strain evidence="1 2">B11</strain>
    </source>
</reference>